<feature type="transmembrane region" description="Helical" evidence="3">
    <location>
        <begin position="215"/>
        <end position="233"/>
    </location>
</feature>
<dbReference type="EMBL" id="JASTZU010000018">
    <property type="protein sequence ID" value="MDL4839610.1"/>
    <property type="molecule type" value="Genomic_DNA"/>
</dbReference>
<evidence type="ECO:0000256" key="1">
    <source>
        <dbReference type="ARBA" id="ARBA00004127"/>
    </source>
</evidence>
<dbReference type="Pfam" id="PF00892">
    <property type="entry name" value="EamA"/>
    <property type="match status" value="2"/>
</dbReference>
<sequence length="298" mass="33597">MNIYIAYGLVIIGAAFWGVTGLFVQMLYSFGFSPWEVVTIRMTVSSFILFVSLYIFKPWYLKIKWRDLPYFFGLGIFSIAFFNWCYFAVIERASLSIAVILVYTSPIFASIIARFLFKEFISKQKAIAIILMLIGCGFVVGLFPNGLEEVSLGTVLLGVLAGFFCSLYSVIGKHVCKTYHPVTITIYSLICGSLFMIPTSSIWQKASVFTDVKVWLYILGISIISTIFAYTLYTLGLTYIESSKAAILSTVELIVSMMIGIFIFQDVLSGWQWSGFFLVIISLFLTIFAKQKIPKNSF</sequence>
<feature type="transmembrane region" description="Helical" evidence="3">
    <location>
        <begin position="270"/>
        <end position="289"/>
    </location>
</feature>
<evidence type="ECO:0000256" key="3">
    <source>
        <dbReference type="SAM" id="Phobius"/>
    </source>
</evidence>
<feature type="transmembrane region" description="Helical" evidence="3">
    <location>
        <begin position="37"/>
        <end position="56"/>
    </location>
</feature>
<feature type="transmembrane region" description="Helical" evidence="3">
    <location>
        <begin position="95"/>
        <end position="117"/>
    </location>
</feature>
<feature type="transmembrane region" description="Helical" evidence="3">
    <location>
        <begin position="245"/>
        <end position="264"/>
    </location>
</feature>
<evidence type="ECO:0000256" key="2">
    <source>
        <dbReference type="ARBA" id="ARBA00007362"/>
    </source>
</evidence>
<keyword evidence="3" id="KW-1133">Transmembrane helix</keyword>
<evidence type="ECO:0000259" key="4">
    <source>
        <dbReference type="Pfam" id="PF00892"/>
    </source>
</evidence>
<dbReference type="SUPFAM" id="SSF103481">
    <property type="entry name" value="Multidrug resistance efflux transporter EmrE"/>
    <property type="match status" value="2"/>
</dbReference>
<keyword evidence="3" id="KW-0472">Membrane</keyword>
<feature type="transmembrane region" description="Helical" evidence="3">
    <location>
        <begin position="126"/>
        <end position="144"/>
    </location>
</feature>
<comment type="similarity">
    <text evidence="2">Belongs to the EamA transporter family.</text>
</comment>
<feature type="transmembrane region" description="Helical" evidence="3">
    <location>
        <begin position="150"/>
        <end position="170"/>
    </location>
</feature>
<dbReference type="PANTHER" id="PTHR22911:SF79">
    <property type="entry name" value="MOBA-LIKE NTP TRANSFERASE DOMAIN-CONTAINING PROTEIN"/>
    <property type="match status" value="1"/>
</dbReference>
<keyword evidence="6" id="KW-1185">Reference proteome</keyword>
<proteinExistence type="inferred from homology"/>
<dbReference type="InterPro" id="IPR037185">
    <property type="entry name" value="EmrE-like"/>
</dbReference>
<comment type="caution">
    <text evidence="5">The sequence shown here is derived from an EMBL/GenBank/DDBJ whole genome shotgun (WGS) entry which is preliminary data.</text>
</comment>
<feature type="domain" description="EamA" evidence="4">
    <location>
        <begin position="155"/>
        <end position="287"/>
    </location>
</feature>
<feature type="transmembrane region" description="Helical" evidence="3">
    <location>
        <begin position="182"/>
        <end position="203"/>
    </location>
</feature>
<gene>
    <name evidence="5" type="ORF">QQS35_03940</name>
</gene>
<organism evidence="5 6">
    <name type="scientific">Aquibacillus rhizosphaerae</name>
    <dbReference type="NCBI Taxonomy" id="3051431"/>
    <lineage>
        <taxon>Bacteria</taxon>
        <taxon>Bacillati</taxon>
        <taxon>Bacillota</taxon>
        <taxon>Bacilli</taxon>
        <taxon>Bacillales</taxon>
        <taxon>Bacillaceae</taxon>
        <taxon>Aquibacillus</taxon>
    </lineage>
</organism>
<feature type="domain" description="EamA" evidence="4">
    <location>
        <begin position="6"/>
        <end position="140"/>
    </location>
</feature>
<evidence type="ECO:0000313" key="6">
    <source>
        <dbReference type="Proteomes" id="UP001235343"/>
    </source>
</evidence>
<feature type="transmembrane region" description="Helical" evidence="3">
    <location>
        <begin position="7"/>
        <end position="31"/>
    </location>
</feature>
<feature type="transmembrane region" description="Helical" evidence="3">
    <location>
        <begin position="68"/>
        <end position="89"/>
    </location>
</feature>
<keyword evidence="3" id="KW-0812">Transmembrane</keyword>
<reference evidence="5 6" key="1">
    <citation type="submission" date="2023-06" db="EMBL/GenBank/DDBJ databases">
        <title>Aquibacillus rhizosphaerae LR5S19.</title>
        <authorList>
            <person name="Sun J.-Q."/>
        </authorList>
    </citation>
    <scope>NUCLEOTIDE SEQUENCE [LARGE SCALE GENOMIC DNA]</scope>
    <source>
        <strain evidence="5 6">LR5S19</strain>
    </source>
</reference>
<evidence type="ECO:0000313" key="5">
    <source>
        <dbReference type="EMBL" id="MDL4839610.1"/>
    </source>
</evidence>
<comment type="subcellular location">
    <subcellularLocation>
        <location evidence="1">Endomembrane system</location>
        <topology evidence="1">Multi-pass membrane protein</topology>
    </subcellularLocation>
</comment>
<accession>A0ABT7L191</accession>
<protein>
    <submittedName>
        <fullName evidence="5">DMT family transporter</fullName>
    </submittedName>
</protein>
<name>A0ABT7L191_9BACI</name>
<dbReference type="RefSeq" id="WP_285930529.1">
    <property type="nucleotide sequence ID" value="NZ_JASTZU010000018.1"/>
</dbReference>
<dbReference type="InterPro" id="IPR000620">
    <property type="entry name" value="EamA_dom"/>
</dbReference>
<dbReference type="Gene3D" id="1.10.3730.20">
    <property type="match status" value="2"/>
</dbReference>
<dbReference type="PANTHER" id="PTHR22911">
    <property type="entry name" value="ACYL-MALONYL CONDENSING ENZYME-RELATED"/>
    <property type="match status" value="1"/>
</dbReference>
<dbReference type="Proteomes" id="UP001235343">
    <property type="component" value="Unassembled WGS sequence"/>
</dbReference>